<dbReference type="Pfam" id="PF04715">
    <property type="entry name" value="Anth_synt_I_N"/>
    <property type="match status" value="1"/>
</dbReference>
<dbReference type="PRINTS" id="PR00095">
    <property type="entry name" value="ANTSNTHASEI"/>
</dbReference>
<evidence type="ECO:0000256" key="2">
    <source>
        <dbReference type="ARBA" id="ARBA00009562"/>
    </source>
</evidence>
<gene>
    <name evidence="11" type="ORF">K2173_012289</name>
</gene>
<reference evidence="11 12" key="1">
    <citation type="submission" date="2021-09" db="EMBL/GenBank/DDBJ databases">
        <title>Genomic insights and catalytic innovation underlie evolution of tropane alkaloids biosynthesis.</title>
        <authorList>
            <person name="Wang Y.-J."/>
            <person name="Tian T."/>
            <person name="Huang J.-P."/>
            <person name="Huang S.-X."/>
        </authorList>
    </citation>
    <scope>NUCLEOTIDE SEQUENCE [LARGE SCALE GENOMIC DNA]</scope>
    <source>
        <strain evidence="11">KIB-2018</strain>
        <tissue evidence="11">Leaf</tissue>
    </source>
</reference>
<dbReference type="SUPFAM" id="SSF56322">
    <property type="entry name" value="ADC synthase"/>
    <property type="match status" value="1"/>
</dbReference>
<keyword evidence="5" id="KW-0028">Amino-acid biosynthesis</keyword>
<dbReference type="Gene3D" id="3.60.120.10">
    <property type="entry name" value="Anthranilate synthase"/>
    <property type="match status" value="1"/>
</dbReference>
<dbReference type="PANTHER" id="PTHR11236">
    <property type="entry name" value="AMINOBENZOATE/ANTHRANILATE SYNTHASE"/>
    <property type="match status" value="1"/>
</dbReference>
<organism evidence="11 12">
    <name type="scientific">Erythroxylum novogranatense</name>
    <dbReference type="NCBI Taxonomy" id="1862640"/>
    <lineage>
        <taxon>Eukaryota</taxon>
        <taxon>Viridiplantae</taxon>
        <taxon>Streptophyta</taxon>
        <taxon>Embryophyta</taxon>
        <taxon>Tracheophyta</taxon>
        <taxon>Spermatophyta</taxon>
        <taxon>Magnoliopsida</taxon>
        <taxon>eudicotyledons</taxon>
        <taxon>Gunneridae</taxon>
        <taxon>Pentapetalae</taxon>
        <taxon>rosids</taxon>
        <taxon>fabids</taxon>
        <taxon>Malpighiales</taxon>
        <taxon>Erythroxylaceae</taxon>
        <taxon>Erythroxylum</taxon>
    </lineage>
</organism>
<dbReference type="Pfam" id="PF00425">
    <property type="entry name" value="Chorismate_bind"/>
    <property type="match status" value="1"/>
</dbReference>
<accession>A0AAV8SCF2</accession>
<keyword evidence="8" id="KW-0456">Lyase</keyword>
<dbReference type="InterPro" id="IPR015890">
    <property type="entry name" value="Chorismate_C"/>
</dbReference>
<dbReference type="NCBIfam" id="TIGR00564">
    <property type="entry name" value="trpE_most"/>
    <property type="match status" value="1"/>
</dbReference>
<keyword evidence="12" id="KW-1185">Reference proteome</keyword>
<dbReference type="FunFam" id="3.60.120.10:FF:000003">
    <property type="entry name" value="Anthranilate synthase component 1"/>
    <property type="match status" value="1"/>
</dbReference>
<evidence type="ECO:0000256" key="5">
    <source>
        <dbReference type="ARBA" id="ARBA00022605"/>
    </source>
</evidence>
<sequence>MTSSIVSSSTSVAAMEKALGIQRPSSFFRLASSVCVSFNGRVSPSHSVSDCFKSSRFPTLKCSASTSYSLVDIDKFQEASTKGNLIPVYRCIFSDHLTPVLAYRCLVKEDDRDAPSFLFESVEPGLDGSTVGRYSIIGAQPRMEIVAKENMVTILDHHEGSRIEEVVEDPMVVPRRIMDGWKPQLLDELPNVFCGGWVGYFSYDTVRFVEKKKLPFSGAPPDDRNLPDIHLGLYDDVLVFDQVEKKAYVIHWVRLEQYSSVEEAFSDGVNRLENLVSRLHNTPPPRLRAGSISLPTHLLGSKLEVSNMTSEEYKEAVLQAKEHILAGDIFQMVLSQRFERRTFADPFEIYRALRIVNPSPYMTYLQARGCILVASSPEILTHVKKNKITNRPLAGTTRRGKTPKEDLMLEKVLLNDEKQCAEHVMLVDLGRNDVGKVSKYGSVKVEKLMNIERYSHVMHISSTVTGEMLDNLNSWDVLRAALPVGTVSGAPKVKAMELIDQLEATRRGPYGGGFGGISFSGDMNIALALRTMVFPTNFCYDTMSSYKDVNKDEGPIVHLQAGAGIVADSDPADEHIECENKVAALACAIDRVERHF</sequence>
<dbReference type="EC" id="4.1.3.27" evidence="4"/>
<evidence type="ECO:0000313" key="12">
    <source>
        <dbReference type="Proteomes" id="UP001159364"/>
    </source>
</evidence>
<dbReference type="EMBL" id="JAIWQS010000011">
    <property type="protein sequence ID" value="KAJ8749738.1"/>
    <property type="molecule type" value="Genomic_DNA"/>
</dbReference>
<proteinExistence type="inferred from homology"/>
<keyword evidence="6" id="KW-0822">Tryptophan biosynthesis</keyword>
<comment type="subunit">
    <text evidence="3">Heterotetramer consisting of two non-identical subunits: a beta subunit and a large alpha subunit.</text>
</comment>
<evidence type="ECO:0000256" key="4">
    <source>
        <dbReference type="ARBA" id="ARBA00012266"/>
    </source>
</evidence>
<name>A0AAV8SCF2_9ROSI</name>
<evidence type="ECO:0000259" key="9">
    <source>
        <dbReference type="Pfam" id="PF00425"/>
    </source>
</evidence>
<comment type="pathway">
    <text evidence="1">Amino-acid biosynthesis; L-tryptophan biosynthesis; L-tryptophan from chorismate: step 1/5.</text>
</comment>
<protein>
    <recommendedName>
        <fullName evidence="4">anthranilate synthase</fullName>
        <ecNumber evidence="4">4.1.3.27</ecNumber>
    </recommendedName>
</protein>
<evidence type="ECO:0000256" key="3">
    <source>
        <dbReference type="ARBA" id="ARBA00011653"/>
    </source>
</evidence>
<evidence type="ECO:0000256" key="8">
    <source>
        <dbReference type="ARBA" id="ARBA00023239"/>
    </source>
</evidence>
<evidence type="ECO:0000256" key="6">
    <source>
        <dbReference type="ARBA" id="ARBA00022822"/>
    </source>
</evidence>
<dbReference type="PANTHER" id="PTHR11236:SF9">
    <property type="entry name" value="ANTHRANILATE SYNTHASE COMPONENT 1"/>
    <property type="match status" value="1"/>
</dbReference>
<dbReference type="AlphaFoldDB" id="A0AAV8SCF2"/>
<feature type="domain" description="Chorismate-utilising enzyme C-terminal" evidence="9">
    <location>
        <begin position="310"/>
        <end position="581"/>
    </location>
</feature>
<dbReference type="Proteomes" id="UP001159364">
    <property type="component" value="Linkage Group LG11"/>
</dbReference>
<dbReference type="InterPro" id="IPR006805">
    <property type="entry name" value="Anth_synth_I_N"/>
</dbReference>
<dbReference type="InterPro" id="IPR005801">
    <property type="entry name" value="ADC_synthase"/>
</dbReference>
<evidence type="ECO:0000256" key="1">
    <source>
        <dbReference type="ARBA" id="ARBA00004873"/>
    </source>
</evidence>
<comment type="caution">
    <text evidence="11">The sequence shown here is derived from an EMBL/GenBank/DDBJ whole genome shotgun (WGS) entry which is preliminary data.</text>
</comment>
<dbReference type="GO" id="GO:0004049">
    <property type="term" value="F:anthranilate synthase activity"/>
    <property type="evidence" value="ECO:0007669"/>
    <property type="project" value="UniProtKB-EC"/>
</dbReference>
<comment type="similarity">
    <text evidence="2">Belongs to the anthranilate synthase component I family.</text>
</comment>
<dbReference type="GO" id="GO:0000162">
    <property type="term" value="P:L-tryptophan biosynthetic process"/>
    <property type="evidence" value="ECO:0007669"/>
    <property type="project" value="UniProtKB-KW"/>
</dbReference>
<keyword evidence="7" id="KW-0057">Aromatic amino acid biosynthesis</keyword>
<evidence type="ECO:0000313" key="11">
    <source>
        <dbReference type="EMBL" id="KAJ8749738.1"/>
    </source>
</evidence>
<evidence type="ECO:0000256" key="7">
    <source>
        <dbReference type="ARBA" id="ARBA00023141"/>
    </source>
</evidence>
<dbReference type="InterPro" id="IPR019999">
    <property type="entry name" value="Anth_synth_I-like"/>
</dbReference>
<feature type="domain" description="Anthranilate synthase component I N-terminal" evidence="10">
    <location>
        <begin position="95"/>
        <end position="249"/>
    </location>
</feature>
<dbReference type="InterPro" id="IPR005256">
    <property type="entry name" value="Anth_synth_I_PabB"/>
</dbReference>
<evidence type="ECO:0000259" key="10">
    <source>
        <dbReference type="Pfam" id="PF04715"/>
    </source>
</evidence>